<accession>A0A9N9DI55</accession>
<keyword evidence="3" id="KW-1185">Reference proteome</keyword>
<gene>
    <name evidence="2" type="ORF">AMORRO_LOCUS9352</name>
</gene>
<reference evidence="2" key="1">
    <citation type="submission" date="2021-06" db="EMBL/GenBank/DDBJ databases">
        <authorList>
            <person name="Kallberg Y."/>
            <person name="Tangrot J."/>
            <person name="Rosling A."/>
        </authorList>
    </citation>
    <scope>NUCLEOTIDE SEQUENCE</scope>
    <source>
        <strain evidence="2">CL551</strain>
    </source>
</reference>
<dbReference type="Proteomes" id="UP000789342">
    <property type="component" value="Unassembled WGS sequence"/>
</dbReference>
<evidence type="ECO:0000313" key="3">
    <source>
        <dbReference type="Proteomes" id="UP000789342"/>
    </source>
</evidence>
<comment type="caution">
    <text evidence="2">The sequence shown here is derived from an EMBL/GenBank/DDBJ whole genome shotgun (WGS) entry which is preliminary data.</text>
</comment>
<protein>
    <submittedName>
        <fullName evidence="2">184_t:CDS:1</fullName>
    </submittedName>
</protein>
<evidence type="ECO:0000256" key="1">
    <source>
        <dbReference type="SAM" id="MobiDB-lite"/>
    </source>
</evidence>
<dbReference type="EMBL" id="CAJVPV010008996">
    <property type="protein sequence ID" value="CAG8637125.1"/>
    <property type="molecule type" value="Genomic_DNA"/>
</dbReference>
<feature type="compositionally biased region" description="Polar residues" evidence="1">
    <location>
        <begin position="196"/>
        <end position="205"/>
    </location>
</feature>
<dbReference type="OrthoDB" id="2683368at2759"/>
<proteinExistence type="predicted"/>
<sequence length="362" mass="40373">MSEVIDYRVSRIVVHCKDCGLDVGLYPARHKCGVVAADSLEPLPPVKNSSMQNNNIASNEGISGEGLWGKLRSVRNWKDINGDGTTTLSAAQPTQGYKLWDKLLSAAAAYKVVEGDSENESEKEDWEGETHISRILREYYMKKSGDIPNWLYDSKPSSSEKSTNVTSLRNISKRLIERNKNLSQTSNTGDILDSGFSKNGSSNRSEQIKVHVSPPSSPSPIPIINKGRENSGYDRSRNMNYTQGSQSSKNYDSDKYNLRINSNSLGSTRTFHAHTPSDDNGRMSQQRSRGTERQDNFRTGRSRELELITNTANNVNRARSVSPSPSTRVPPSGIYSRFRETNDIRGRNQDVRVPTGRNYGAF</sequence>
<organism evidence="2 3">
    <name type="scientific">Acaulospora morrowiae</name>
    <dbReference type="NCBI Taxonomy" id="94023"/>
    <lineage>
        <taxon>Eukaryota</taxon>
        <taxon>Fungi</taxon>
        <taxon>Fungi incertae sedis</taxon>
        <taxon>Mucoromycota</taxon>
        <taxon>Glomeromycotina</taxon>
        <taxon>Glomeromycetes</taxon>
        <taxon>Diversisporales</taxon>
        <taxon>Acaulosporaceae</taxon>
        <taxon>Acaulospora</taxon>
    </lineage>
</organism>
<feature type="compositionally biased region" description="Polar residues" evidence="1">
    <location>
        <begin position="259"/>
        <end position="270"/>
    </location>
</feature>
<name>A0A9N9DI55_9GLOM</name>
<feature type="region of interest" description="Disordered" evidence="1">
    <location>
        <begin position="179"/>
        <end position="297"/>
    </location>
</feature>
<dbReference type="AlphaFoldDB" id="A0A9N9DI55"/>
<feature type="compositionally biased region" description="Polar residues" evidence="1">
    <location>
        <begin position="238"/>
        <end position="250"/>
    </location>
</feature>
<evidence type="ECO:0000313" key="2">
    <source>
        <dbReference type="EMBL" id="CAG8637125.1"/>
    </source>
</evidence>
<feature type="compositionally biased region" description="Basic and acidic residues" evidence="1">
    <location>
        <begin position="226"/>
        <end position="237"/>
    </location>
</feature>